<dbReference type="PANTHER" id="PTHR31605">
    <property type="entry name" value="GLYCEROL-3-PHOSPHATE O-ACYLTRANSFERASE 1"/>
    <property type="match status" value="1"/>
</dbReference>
<dbReference type="SMART" id="SM00563">
    <property type="entry name" value="PlsC"/>
    <property type="match status" value="1"/>
</dbReference>
<dbReference type="Pfam" id="PF01553">
    <property type="entry name" value="Acyltransferase"/>
    <property type="match status" value="1"/>
</dbReference>
<dbReference type="GO" id="GO:0008654">
    <property type="term" value="P:phospholipid biosynthetic process"/>
    <property type="evidence" value="ECO:0007669"/>
    <property type="project" value="TreeGrafter"/>
</dbReference>
<keyword evidence="3" id="KW-0808">Transferase</keyword>
<sequence>MREFSYALLKKLIRFGFSCYYQEVGMHGLKELPTDKPMLILPNHQNALLDPLLIAAFAYESPFFLTRADVFTGGLLESFFRFLHMIPIYRLRDGRDTLGRNEAVFSQCTRLLANDKSIVMFPEANHNLQRRVRPLSKGFTRILFGALEAIPGKEIYVVPVGINFVRGEGFPDRVAFYFDQPIPTRSFYKPDDERSSVFAVRDKVSSRLRELTTHIPEQFYSEVSSVLDSMPVDYTDPVATNRMVREIMWGKITEQNVGITKKITGRLWDGIFILLNLPVVLLWKFVVKPRVSEPEFLSTTRFLFALLIYPLIYILLLIFLPRGPFPGFIPGALLLHFLFNQLYVKFR</sequence>
<accession>A0A4V3D3D6</accession>
<dbReference type="InterPro" id="IPR052744">
    <property type="entry name" value="GPAT/DAPAT"/>
</dbReference>
<dbReference type="GO" id="GO:0004366">
    <property type="term" value="F:glycerol-3-phosphate O-acyltransferase activity"/>
    <property type="evidence" value="ECO:0007669"/>
    <property type="project" value="TreeGrafter"/>
</dbReference>
<protein>
    <submittedName>
        <fullName evidence="3">1-acyl-sn-glycerol-3-phosphate acyltransferase</fullName>
    </submittedName>
</protein>
<feature type="transmembrane region" description="Helical" evidence="1">
    <location>
        <begin position="325"/>
        <end position="344"/>
    </location>
</feature>
<dbReference type="EMBL" id="SNYI01000003">
    <property type="protein sequence ID" value="TDQ29204.1"/>
    <property type="molecule type" value="Genomic_DNA"/>
</dbReference>
<evidence type="ECO:0000256" key="1">
    <source>
        <dbReference type="SAM" id="Phobius"/>
    </source>
</evidence>
<feature type="domain" description="Phospholipid/glycerol acyltransferase" evidence="2">
    <location>
        <begin position="38"/>
        <end position="165"/>
    </location>
</feature>
<dbReference type="SUPFAM" id="SSF69593">
    <property type="entry name" value="Glycerol-3-phosphate (1)-acyltransferase"/>
    <property type="match status" value="1"/>
</dbReference>
<keyword evidence="1" id="KW-0812">Transmembrane</keyword>
<dbReference type="OrthoDB" id="9806008at2"/>
<dbReference type="PANTHER" id="PTHR31605:SF0">
    <property type="entry name" value="GLYCEROL-3-PHOSPHATE O-ACYLTRANSFERASE 1"/>
    <property type="match status" value="1"/>
</dbReference>
<evidence type="ECO:0000313" key="3">
    <source>
        <dbReference type="EMBL" id="TDQ29204.1"/>
    </source>
</evidence>
<gene>
    <name evidence="3" type="ORF">CLV82_2658</name>
</gene>
<evidence type="ECO:0000313" key="4">
    <source>
        <dbReference type="Proteomes" id="UP000295468"/>
    </source>
</evidence>
<evidence type="ECO:0000259" key="2">
    <source>
        <dbReference type="SMART" id="SM00563"/>
    </source>
</evidence>
<keyword evidence="4" id="KW-1185">Reference proteome</keyword>
<feature type="transmembrane region" description="Helical" evidence="1">
    <location>
        <begin position="299"/>
        <end position="319"/>
    </location>
</feature>
<keyword evidence="1" id="KW-1133">Transmembrane helix</keyword>
<name>A0A4V3D3D6_9FLAO</name>
<reference evidence="3 4" key="1">
    <citation type="submission" date="2019-03" db="EMBL/GenBank/DDBJ databases">
        <title>Genomic Encyclopedia of Archaeal and Bacterial Type Strains, Phase II (KMG-II): from individual species to whole genera.</title>
        <authorList>
            <person name="Goeker M."/>
        </authorList>
    </citation>
    <scope>NUCLEOTIDE SEQUENCE [LARGE SCALE GENOMIC DNA]</scope>
    <source>
        <strain evidence="3 4">DSM 18435</strain>
    </source>
</reference>
<keyword evidence="3" id="KW-0012">Acyltransferase</keyword>
<keyword evidence="1" id="KW-0472">Membrane</keyword>
<proteinExistence type="predicted"/>
<feature type="transmembrane region" description="Helical" evidence="1">
    <location>
        <begin position="267"/>
        <end position="287"/>
    </location>
</feature>
<dbReference type="AlphaFoldDB" id="A0A4V3D3D6"/>
<organism evidence="3 4">
    <name type="scientific">Zeaxanthinibacter enoshimensis</name>
    <dbReference type="NCBI Taxonomy" id="392009"/>
    <lineage>
        <taxon>Bacteria</taxon>
        <taxon>Pseudomonadati</taxon>
        <taxon>Bacteroidota</taxon>
        <taxon>Flavobacteriia</taxon>
        <taxon>Flavobacteriales</taxon>
        <taxon>Flavobacteriaceae</taxon>
        <taxon>Zeaxanthinibacter</taxon>
    </lineage>
</organism>
<dbReference type="GO" id="GO:0016287">
    <property type="term" value="F:glycerone-phosphate O-acyltransferase activity"/>
    <property type="evidence" value="ECO:0007669"/>
    <property type="project" value="TreeGrafter"/>
</dbReference>
<dbReference type="Proteomes" id="UP000295468">
    <property type="component" value="Unassembled WGS sequence"/>
</dbReference>
<comment type="caution">
    <text evidence="3">The sequence shown here is derived from an EMBL/GenBank/DDBJ whole genome shotgun (WGS) entry which is preliminary data.</text>
</comment>
<dbReference type="InterPro" id="IPR002123">
    <property type="entry name" value="Plipid/glycerol_acylTrfase"/>
</dbReference>
<dbReference type="RefSeq" id="WP_133644789.1">
    <property type="nucleotide sequence ID" value="NZ_SNYI01000003.1"/>
</dbReference>